<protein>
    <submittedName>
        <fullName evidence="1">Uncharacterized protein</fullName>
    </submittedName>
</protein>
<sequence>MCMRCYDLFRLIHFGSPPIKLVALQCLLELLTKISDQGKNKVDELNCPVRYLQSMAAVLQDLVFCGDNEVAMNCGL</sequence>
<name>A0ACC2KSQ4_PERAE</name>
<accession>A0ACC2KSQ4</accession>
<keyword evidence="2" id="KW-1185">Reference proteome</keyword>
<dbReference type="Proteomes" id="UP001234297">
    <property type="component" value="Chromosome 11"/>
</dbReference>
<reference evidence="1 2" key="1">
    <citation type="journal article" date="2022" name="Hortic Res">
        <title>A haplotype resolved chromosomal level avocado genome allows analysis of novel avocado genes.</title>
        <authorList>
            <person name="Nath O."/>
            <person name="Fletcher S.J."/>
            <person name="Hayward A."/>
            <person name="Shaw L.M."/>
            <person name="Masouleh A.K."/>
            <person name="Furtado A."/>
            <person name="Henry R.J."/>
            <person name="Mitter N."/>
        </authorList>
    </citation>
    <scope>NUCLEOTIDE SEQUENCE [LARGE SCALE GENOMIC DNA]</scope>
    <source>
        <strain evidence="2">cv. Hass</strain>
    </source>
</reference>
<gene>
    <name evidence="1" type="ORF">MRB53_032744</name>
</gene>
<dbReference type="EMBL" id="CM056819">
    <property type="protein sequence ID" value="KAJ8624214.1"/>
    <property type="molecule type" value="Genomic_DNA"/>
</dbReference>
<evidence type="ECO:0000313" key="2">
    <source>
        <dbReference type="Proteomes" id="UP001234297"/>
    </source>
</evidence>
<proteinExistence type="predicted"/>
<organism evidence="1 2">
    <name type="scientific">Persea americana</name>
    <name type="common">Avocado</name>
    <dbReference type="NCBI Taxonomy" id="3435"/>
    <lineage>
        <taxon>Eukaryota</taxon>
        <taxon>Viridiplantae</taxon>
        <taxon>Streptophyta</taxon>
        <taxon>Embryophyta</taxon>
        <taxon>Tracheophyta</taxon>
        <taxon>Spermatophyta</taxon>
        <taxon>Magnoliopsida</taxon>
        <taxon>Magnoliidae</taxon>
        <taxon>Laurales</taxon>
        <taxon>Lauraceae</taxon>
        <taxon>Persea</taxon>
    </lineage>
</organism>
<evidence type="ECO:0000313" key="1">
    <source>
        <dbReference type="EMBL" id="KAJ8624214.1"/>
    </source>
</evidence>
<comment type="caution">
    <text evidence="1">The sequence shown here is derived from an EMBL/GenBank/DDBJ whole genome shotgun (WGS) entry which is preliminary data.</text>
</comment>